<organism evidence="1">
    <name type="scientific">marine sediment metagenome</name>
    <dbReference type="NCBI Taxonomy" id="412755"/>
    <lineage>
        <taxon>unclassified sequences</taxon>
        <taxon>metagenomes</taxon>
        <taxon>ecological metagenomes</taxon>
    </lineage>
</organism>
<dbReference type="AlphaFoldDB" id="X0T7X5"/>
<sequence length="277" mass="31926">KAIEGVWNNYAPFSFKNIHEWLKINKDANIPVAGYLGTKFAHGIARTIQNYDEATKIGLIPEHKVGLKLSEYMYSLTKVAAHKNFVDLVRSMRDESGHPVATRLDSREEWARSYRQVNSPDFAKSMIVKKKGRTVRVPIRWKPEVADAIEEIAVPAWMQSKPYRNIRMIRGIVKRIIFLNPAIHGWNIYSDVLDEVNFNFVKAFNAIRPKGEGSKIYANQEDLTREALRANLNLAHSGRLGRRIREEIYDLLPVEGKNIIFKGMGKLFAWNDNFLWT</sequence>
<dbReference type="EMBL" id="BARS01017994">
    <property type="protein sequence ID" value="GAF89578.1"/>
    <property type="molecule type" value="Genomic_DNA"/>
</dbReference>
<accession>X0T7X5</accession>
<protein>
    <submittedName>
        <fullName evidence="1">Uncharacterized protein</fullName>
    </submittedName>
</protein>
<reference evidence="1" key="1">
    <citation type="journal article" date="2014" name="Front. Microbiol.">
        <title>High frequency of phylogenetically diverse reductive dehalogenase-homologous genes in deep subseafloor sedimentary metagenomes.</title>
        <authorList>
            <person name="Kawai M."/>
            <person name="Futagami T."/>
            <person name="Toyoda A."/>
            <person name="Takaki Y."/>
            <person name="Nishi S."/>
            <person name="Hori S."/>
            <person name="Arai W."/>
            <person name="Tsubouchi T."/>
            <person name="Morono Y."/>
            <person name="Uchiyama I."/>
            <person name="Ito T."/>
            <person name="Fujiyama A."/>
            <person name="Inagaki F."/>
            <person name="Takami H."/>
        </authorList>
    </citation>
    <scope>NUCLEOTIDE SEQUENCE</scope>
    <source>
        <strain evidence="1">Expedition CK06-06</strain>
    </source>
</reference>
<proteinExistence type="predicted"/>
<gene>
    <name evidence="1" type="ORF">S01H1_29363</name>
</gene>
<name>X0T7X5_9ZZZZ</name>
<feature type="non-terminal residue" evidence="1">
    <location>
        <position position="277"/>
    </location>
</feature>
<comment type="caution">
    <text evidence="1">The sequence shown here is derived from an EMBL/GenBank/DDBJ whole genome shotgun (WGS) entry which is preliminary data.</text>
</comment>
<evidence type="ECO:0000313" key="1">
    <source>
        <dbReference type="EMBL" id="GAF89578.1"/>
    </source>
</evidence>
<feature type="non-terminal residue" evidence="1">
    <location>
        <position position="1"/>
    </location>
</feature>